<evidence type="ECO:0000313" key="4">
    <source>
        <dbReference type="EMBL" id="KYN42891.1"/>
    </source>
</evidence>
<dbReference type="InterPro" id="IPR037355">
    <property type="entry name" value="COMMD3"/>
</dbReference>
<evidence type="ECO:0000259" key="3">
    <source>
        <dbReference type="PROSITE" id="PS51269"/>
    </source>
</evidence>
<dbReference type="Pfam" id="PF21672">
    <property type="entry name" value="COMM_HN"/>
    <property type="match status" value="1"/>
</dbReference>
<comment type="similarity">
    <text evidence="2">Belongs to the COMM domain-containing protein 3 family.</text>
</comment>
<evidence type="ECO:0000256" key="2">
    <source>
        <dbReference type="ARBA" id="ARBA00093469"/>
    </source>
</evidence>
<proteinExistence type="inferred from homology"/>
<reference evidence="4 5" key="1">
    <citation type="submission" date="2016-03" db="EMBL/GenBank/DDBJ databases">
        <title>Trachymyrmex septentrionalis WGS genome.</title>
        <authorList>
            <person name="Nygaard S."/>
            <person name="Hu H."/>
            <person name="Boomsma J."/>
            <person name="Zhang G."/>
        </authorList>
    </citation>
    <scope>NUCLEOTIDE SEQUENCE [LARGE SCALE GENOMIC DNA]</scope>
    <source>
        <strain evidence="4">Tsep2-gDNA-1</strain>
        <tissue evidence="4">Whole body</tissue>
    </source>
</reference>
<dbReference type="STRING" id="34720.A0A195FR36"/>
<name>A0A195FR36_9HYME</name>
<dbReference type="Pfam" id="PF07258">
    <property type="entry name" value="COMM_domain"/>
    <property type="match status" value="1"/>
</dbReference>
<dbReference type="PROSITE" id="PS51269">
    <property type="entry name" value="COMM"/>
    <property type="match status" value="1"/>
</dbReference>
<dbReference type="EMBL" id="KQ981305">
    <property type="protein sequence ID" value="KYN42891.1"/>
    <property type="molecule type" value="Genomic_DNA"/>
</dbReference>
<dbReference type="PANTHER" id="PTHR31159">
    <property type="entry name" value="COMM DOMAIN-CONTAINING PROTEIN 3"/>
    <property type="match status" value="1"/>
</dbReference>
<dbReference type="GO" id="GO:0006814">
    <property type="term" value="P:sodium ion transport"/>
    <property type="evidence" value="ECO:0007669"/>
    <property type="project" value="InterPro"/>
</dbReference>
<sequence>MELAKEIIDGLASIQNNNILPEETFLQLLDIIMLYISKSNNGKSSFISGITTVYPSKSDLIKATVANVSCLFIEAARHDYDEESLKHFLHNEHINGHRIEILCSTYINNKQSIQTQLELTGNSLPHIVDIDWRLHHCVKISTRFTNVPIYNIRISTKECNQERHVIFTCTIQQLQELVYKLKDAIRHIEKMSNI</sequence>
<dbReference type="PANTHER" id="PTHR31159:SF1">
    <property type="entry name" value="COMM DOMAIN-CONTAINING PROTEIN 3"/>
    <property type="match status" value="1"/>
</dbReference>
<organism evidence="4 5">
    <name type="scientific">Trachymyrmex septentrionalis</name>
    <dbReference type="NCBI Taxonomy" id="34720"/>
    <lineage>
        <taxon>Eukaryota</taxon>
        <taxon>Metazoa</taxon>
        <taxon>Ecdysozoa</taxon>
        <taxon>Arthropoda</taxon>
        <taxon>Hexapoda</taxon>
        <taxon>Insecta</taxon>
        <taxon>Pterygota</taxon>
        <taxon>Neoptera</taxon>
        <taxon>Endopterygota</taxon>
        <taxon>Hymenoptera</taxon>
        <taxon>Apocrita</taxon>
        <taxon>Aculeata</taxon>
        <taxon>Formicoidea</taxon>
        <taxon>Formicidae</taxon>
        <taxon>Myrmicinae</taxon>
        <taxon>Trachymyrmex</taxon>
    </lineage>
</organism>
<dbReference type="AlphaFoldDB" id="A0A195FR36"/>
<dbReference type="InterPro" id="IPR017920">
    <property type="entry name" value="COMM"/>
</dbReference>
<evidence type="ECO:0000313" key="5">
    <source>
        <dbReference type="Proteomes" id="UP000078541"/>
    </source>
</evidence>
<accession>A0A195FR36</accession>
<gene>
    <name evidence="4" type="ORF">ALC56_02694</name>
</gene>
<protein>
    <recommendedName>
        <fullName evidence="1">COMM domain-containing protein 3</fullName>
    </recommendedName>
</protein>
<feature type="domain" description="COMM" evidence="3">
    <location>
        <begin position="126"/>
        <end position="192"/>
    </location>
</feature>
<dbReference type="Proteomes" id="UP000078541">
    <property type="component" value="Unassembled WGS sequence"/>
</dbReference>
<keyword evidence="5" id="KW-1185">Reference proteome</keyword>
<evidence type="ECO:0000256" key="1">
    <source>
        <dbReference type="ARBA" id="ARBA00016548"/>
    </source>
</evidence>